<feature type="non-terminal residue" evidence="1">
    <location>
        <position position="1"/>
    </location>
</feature>
<organism evidence="1 2">
    <name type="scientific">Haematococcus lacustris</name>
    <name type="common">Green alga</name>
    <name type="synonym">Haematococcus pluvialis</name>
    <dbReference type="NCBI Taxonomy" id="44745"/>
    <lineage>
        <taxon>Eukaryota</taxon>
        <taxon>Viridiplantae</taxon>
        <taxon>Chlorophyta</taxon>
        <taxon>core chlorophytes</taxon>
        <taxon>Chlorophyceae</taxon>
        <taxon>CS clade</taxon>
        <taxon>Chlamydomonadales</taxon>
        <taxon>Haematococcaceae</taxon>
        <taxon>Haematococcus</taxon>
    </lineage>
</organism>
<evidence type="ECO:0000313" key="1">
    <source>
        <dbReference type="EMBL" id="GFH20291.1"/>
    </source>
</evidence>
<name>A0A699ZDU0_HAELA</name>
<gene>
    <name evidence="1" type="ORF">HaLaN_17386</name>
</gene>
<dbReference type="EMBL" id="BLLF01001610">
    <property type="protein sequence ID" value="GFH20291.1"/>
    <property type="molecule type" value="Genomic_DNA"/>
</dbReference>
<protein>
    <submittedName>
        <fullName evidence="1">Uncharacterized protein</fullName>
    </submittedName>
</protein>
<keyword evidence="2" id="KW-1185">Reference proteome</keyword>
<reference evidence="1 2" key="1">
    <citation type="submission" date="2020-02" db="EMBL/GenBank/DDBJ databases">
        <title>Draft genome sequence of Haematococcus lacustris strain NIES-144.</title>
        <authorList>
            <person name="Morimoto D."/>
            <person name="Nakagawa S."/>
            <person name="Yoshida T."/>
            <person name="Sawayama S."/>
        </authorList>
    </citation>
    <scope>NUCLEOTIDE SEQUENCE [LARGE SCALE GENOMIC DNA]</scope>
    <source>
        <strain evidence="1 2">NIES-144</strain>
    </source>
</reference>
<proteinExistence type="predicted"/>
<dbReference type="Proteomes" id="UP000485058">
    <property type="component" value="Unassembled WGS sequence"/>
</dbReference>
<evidence type="ECO:0000313" key="2">
    <source>
        <dbReference type="Proteomes" id="UP000485058"/>
    </source>
</evidence>
<comment type="caution">
    <text evidence="1">The sequence shown here is derived from an EMBL/GenBank/DDBJ whole genome shotgun (WGS) entry which is preliminary data.</text>
</comment>
<accession>A0A699ZDU0</accession>
<sequence>MSWLQRAV</sequence>